<comment type="caution">
    <text evidence="1">The sequence shown here is derived from an EMBL/GenBank/DDBJ whole genome shotgun (WGS) entry which is preliminary data.</text>
</comment>
<dbReference type="AlphaFoldDB" id="A0A5N4B4X3"/>
<dbReference type="EMBL" id="VVIM01000001">
    <property type="protein sequence ID" value="KAB0804604.1"/>
    <property type="molecule type" value="Genomic_DNA"/>
</dbReference>
<organism evidence="1 2">
    <name type="scientific">Photinus pyralis</name>
    <name type="common">Common eastern firefly</name>
    <name type="synonym">Lampyris pyralis</name>
    <dbReference type="NCBI Taxonomy" id="7054"/>
    <lineage>
        <taxon>Eukaryota</taxon>
        <taxon>Metazoa</taxon>
        <taxon>Ecdysozoa</taxon>
        <taxon>Arthropoda</taxon>
        <taxon>Hexapoda</taxon>
        <taxon>Insecta</taxon>
        <taxon>Pterygota</taxon>
        <taxon>Neoptera</taxon>
        <taxon>Endopterygota</taxon>
        <taxon>Coleoptera</taxon>
        <taxon>Polyphaga</taxon>
        <taxon>Elateriformia</taxon>
        <taxon>Elateroidea</taxon>
        <taxon>Lampyridae</taxon>
        <taxon>Lampyrinae</taxon>
        <taxon>Photinus</taxon>
    </lineage>
</organism>
<evidence type="ECO:0000313" key="1">
    <source>
        <dbReference type="EMBL" id="KAB0804604.1"/>
    </source>
</evidence>
<dbReference type="Proteomes" id="UP000327044">
    <property type="component" value="Unassembled WGS sequence"/>
</dbReference>
<reference evidence="1 2" key="1">
    <citation type="journal article" date="2018" name="Elife">
        <title>Firefly genomes illuminate parallel origins of bioluminescence in beetles.</title>
        <authorList>
            <person name="Fallon T.R."/>
            <person name="Lower S.E."/>
            <person name="Chang C.H."/>
            <person name="Bessho-Uehara M."/>
            <person name="Martin G.J."/>
            <person name="Bewick A.J."/>
            <person name="Behringer M."/>
            <person name="Debat H.J."/>
            <person name="Wong I."/>
            <person name="Day J.C."/>
            <person name="Suvorov A."/>
            <person name="Silva C.J."/>
            <person name="Stanger-Hall K.F."/>
            <person name="Hall D.W."/>
            <person name="Schmitz R.J."/>
            <person name="Nelson D.R."/>
            <person name="Lewis S.M."/>
            <person name="Shigenobu S."/>
            <person name="Bybee S.M."/>
            <person name="Larracuente A.M."/>
            <person name="Oba Y."/>
            <person name="Weng J.K."/>
        </authorList>
    </citation>
    <scope>NUCLEOTIDE SEQUENCE [LARGE SCALE GENOMIC DNA]</scope>
    <source>
        <strain evidence="1">1611_PpyrPB1</strain>
        <tissue evidence="1">Whole body</tissue>
    </source>
</reference>
<gene>
    <name evidence="1" type="ORF">PPYR_01574</name>
</gene>
<keyword evidence="2" id="KW-1185">Reference proteome</keyword>
<evidence type="ECO:0000313" key="2">
    <source>
        <dbReference type="Proteomes" id="UP000327044"/>
    </source>
</evidence>
<sequence length="148" mass="17574">MALLRHLNVNSDSDDEMLEGFLQKTRARKRFRQLITLFDEYNDDEFFMRFRLTKPTVAALHEQLVDQIKFQTNRNNGLSSLNQLLLALRFYACGNMLITVGDFTGVQRRQHLELFLKCREQLQHFEKTLLLFRLLMRNEGNNNNSFSK</sequence>
<protein>
    <submittedName>
        <fullName evidence="1">Uncharacterized protein</fullName>
    </submittedName>
</protein>
<proteinExistence type="predicted"/>
<name>A0A5N4B4X3_PHOPY</name>
<accession>A0A5N4B4X3</accession>
<dbReference type="InParanoid" id="A0A5N4B4X3"/>